<keyword evidence="2" id="KW-1185">Reference proteome</keyword>
<dbReference type="PANTHER" id="PTHR46060">
    <property type="entry name" value="MARINER MOS1 TRANSPOSASE-LIKE PROTEIN"/>
    <property type="match status" value="1"/>
</dbReference>
<protein>
    <submittedName>
        <fullName evidence="3">Histone-lysine N-methyltransferase SETMAR-like</fullName>
    </submittedName>
</protein>
<name>A0A6P8LH46_BOMIM</name>
<proteinExistence type="predicted"/>
<dbReference type="InterPro" id="IPR041426">
    <property type="entry name" value="Mos1_HTH"/>
</dbReference>
<dbReference type="AlphaFoldDB" id="A0A6P8LH46"/>
<dbReference type="GeneID" id="117151980"/>
<accession>A0A6P8LH46</accession>
<dbReference type="GO" id="GO:0044547">
    <property type="term" value="F:DNA topoisomerase binding"/>
    <property type="evidence" value="ECO:0007669"/>
    <property type="project" value="TreeGrafter"/>
</dbReference>
<sequence length="226" mass="26274">MCISVWRVRCKPVLHPADSTRISDGFASLMEHHVANRTYFISEKAGTHRKHASNYAVYGNEALKERQCQNWFAKFRFGNFSLKNAQQSGRPVEVDETHIKAIIDSNRHSTTREIAENLNVSHTCIKKNLRQLGYVKKLDLWVPHQLKEINMIQRISICDLLRKRNEIDPFLKRLITDNQKWVMQDESVQTTPKVEIHQKRLCCQFGGIIQEFCTLKPGNQMINSNV</sequence>
<evidence type="ECO:0000313" key="3">
    <source>
        <dbReference type="RefSeq" id="XP_033178062.1"/>
    </source>
</evidence>
<dbReference type="GO" id="GO:0000014">
    <property type="term" value="F:single-stranded DNA endodeoxyribonuclease activity"/>
    <property type="evidence" value="ECO:0007669"/>
    <property type="project" value="TreeGrafter"/>
</dbReference>
<dbReference type="GO" id="GO:0006303">
    <property type="term" value="P:double-strand break repair via nonhomologous end joining"/>
    <property type="evidence" value="ECO:0007669"/>
    <property type="project" value="TreeGrafter"/>
</dbReference>
<dbReference type="GO" id="GO:0031297">
    <property type="term" value="P:replication fork processing"/>
    <property type="evidence" value="ECO:0007669"/>
    <property type="project" value="TreeGrafter"/>
</dbReference>
<dbReference type="Gene3D" id="3.30.420.10">
    <property type="entry name" value="Ribonuclease H-like superfamily/Ribonuclease H"/>
    <property type="match status" value="1"/>
</dbReference>
<dbReference type="Gene3D" id="1.10.10.1450">
    <property type="match status" value="1"/>
</dbReference>
<dbReference type="RefSeq" id="XP_033178062.1">
    <property type="nucleotide sequence ID" value="XM_033322171.1"/>
</dbReference>
<dbReference type="InterPro" id="IPR036397">
    <property type="entry name" value="RNaseH_sf"/>
</dbReference>
<gene>
    <name evidence="3" type="primary">LOC117151980</name>
</gene>
<dbReference type="GO" id="GO:0005634">
    <property type="term" value="C:nucleus"/>
    <property type="evidence" value="ECO:0007669"/>
    <property type="project" value="TreeGrafter"/>
</dbReference>
<dbReference type="Proteomes" id="UP000515180">
    <property type="component" value="Unplaced"/>
</dbReference>
<dbReference type="GO" id="GO:0044774">
    <property type="term" value="P:mitotic DNA integrity checkpoint signaling"/>
    <property type="evidence" value="ECO:0007669"/>
    <property type="project" value="TreeGrafter"/>
</dbReference>
<dbReference type="InterPro" id="IPR052709">
    <property type="entry name" value="Transposase-MT_Hybrid"/>
</dbReference>
<evidence type="ECO:0000313" key="2">
    <source>
        <dbReference type="Proteomes" id="UP000515180"/>
    </source>
</evidence>
<dbReference type="GO" id="GO:0000729">
    <property type="term" value="P:DNA double-strand break processing"/>
    <property type="evidence" value="ECO:0007669"/>
    <property type="project" value="TreeGrafter"/>
</dbReference>
<dbReference type="Pfam" id="PF17906">
    <property type="entry name" value="HTH_48"/>
    <property type="match status" value="1"/>
</dbReference>
<reference evidence="3" key="1">
    <citation type="submission" date="2025-08" db="UniProtKB">
        <authorList>
            <consortium name="RefSeq"/>
        </authorList>
    </citation>
    <scope>IDENTIFICATION</scope>
</reference>
<dbReference type="GO" id="GO:0046975">
    <property type="term" value="F:histone H3K36 methyltransferase activity"/>
    <property type="evidence" value="ECO:0007669"/>
    <property type="project" value="TreeGrafter"/>
</dbReference>
<dbReference type="GO" id="GO:0015074">
    <property type="term" value="P:DNA integration"/>
    <property type="evidence" value="ECO:0007669"/>
    <property type="project" value="TreeGrafter"/>
</dbReference>
<organism evidence="2 3">
    <name type="scientific">Bombus impatiens</name>
    <name type="common">Bumblebee</name>
    <dbReference type="NCBI Taxonomy" id="132113"/>
    <lineage>
        <taxon>Eukaryota</taxon>
        <taxon>Metazoa</taxon>
        <taxon>Ecdysozoa</taxon>
        <taxon>Arthropoda</taxon>
        <taxon>Hexapoda</taxon>
        <taxon>Insecta</taxon>
        <taxon>Pterygota</taxon>
        <taxon>Neoptera</taxon>
        <taxon>Endopterygota</taxon>
        <taxon>Hymenoptera</taxon>
        <taxon>Apocrita</taxon>
        <taxon>Aculeata</taxon>
        <taxon>Apoidea</taxon>
        <taxon>Anthophila</taxon>
        <taxon>Apidae</taxon>
        <taxon>Bombus</taxon>
        <taxon>Pyrobombus</taxon>
    </lineage>
</organism>
<dbReference type="InterPro" id="IPR036388">
    <property type="entry name" value="WH-like_DNA-bd_sf"/>
</dbReference>
<dbReference type="GO" id="GO:0003697">
    <property type="term" value="F:single-stranded DNA binding"/>
    <property type="evidence" value="ECO:0007669"/>
    <property type="project" value="TreeGrafter"/>
</dbReference>
<dbReference type="GO" id="GO:0000793">
    <property type="term" value="C:condensed chromosome"/>
    <property type="evidence" value="ECO:0007669"/>
    <property type="project" value="TreeGrafter"/>
</dbReference>
<feature type="domain" description="Mos1 transposase HTH" evidence="1">
    <location>
        <begin position="56"/>
        <end position="79"/>
    </location>
</feature>
<evidence type="ECO:0000259" key="1">
    <source>
        <dbReference type="Pfam" id="PF17906"/>
    </source>
</evidence>
<dbReference type="GO" id="GO:0035861">
    <property type="term" value="C:site of double-strand break"/>
    <property type="evidence" value="ECO:0007669"/>
    <property type="project" value="TreeGrafter"/>
</dbReference>
<dbReference type="PANTHER" id="PTHR46060:SF2">
    <property type="entry name" value="HISTONE-LYSINE N-METHYLTRANSFERASE SETMAR"/>
    <property type="match status" value="1"/>
</dbReference>
<dbReference type="Gene3D" id="1.10.10.10">
    <property type="entry name" value="Winged helix-like DNA-binding domain superfamily/Winged helix DNA-binding domain"/>
    <property type="match status" value="1"/>
</dbReference>
<dbReference type="GO" id="GO:0042800">
    <property type="term" value="F:histone H3K4 methyltransferase activity"/>
    <property type="evidence" value="ECO:0007669"/>
    <property type="project" value="TreeGrafter"/>
</dbReference>
<dbReference type="GO" id="GO:0003690">
    <property type="term" value="F:double-stranded DNA binding"/>
    <property type="evidence" value="ECO:0007669"/>
    <property type="project" value="TreeGrafter"/>
</dbReference>